<dbReference type="Gene3D" id="2.60.40.2620">
    <property type="entry name" value="Fimbrillin-like"/>
    <property type="match status" value="1"/>
</dbReference>
<sequence>MKKILLAVTAALAITGCSQNEEFENAGQKAEINFGSIVGNSTRAAIMTTDGFETFTVNGYKTSDKMGDAVSLASFMPNEVVTKTDGAWKHANVFYWPSNYVQFFATSPQQTLSLPSKGYPTFDYTVGGIADQKDLLVANQIDKQKSENAVELKFQHALTQVNFSIKGDTKGFDYKVTNLTISGVDGTGTFKFDGTATVGAWAQDGKAAGTYTATYAEGSEITLINVTDLAATTKFDANPTASLFMLLPQTLKAGAKVAITYTAAPTGKTDVTDLTFTGTKEVALTGAWIAGQKVRYTLTLSSDAKEITITPTVSEWGTSESDTPLTPSN</sequence>
<evidence type="ECO:0000313" key="2">
    <source>
        <dbReference type="Proteomes" id="UP000471447"/>
    </source>
</evidence>
<dbReference type="AlphaFoldDB" id="A0A7J5QWB8"/>
<dbReference type="PROSITE" id="PS51257">
    <property type="entry name" value="PROKAR_LIPOPROTEIN"/>
    <property type="match status" value="1"/>
</dbReference>
<dbReference type="Pfam" id="PF13149">
    <property type="entry name" value="Mfa_like_1"/>
    <property type="match status" value="1"/>
</dbReference>
<organism evidence="1 2">
    <name type="scientific">Bacteroides xylanisolvens</name>
    <dbReference type="NCBI Taxonomy" id="371601"/>
    <lineage>
        <taxon>Bacteria</taxon>
        <taxon>Pseudomonadati</taxon>
        <taxon>Bacteroidota</taxon>
        <taxon>Bacteroidia</taxon>
        <taxon>Bacteroidales</taxon>
        <taxon>Bacteroidaceae</taxon>
        <taxon>Bacteroides</taxon>
    </lineage>
</organism>
<reference evidence="1 2" key="1">
    <citation type="journal article" date="2019" name="Nat. Med.">
        <title>A library of human gut bacterial isolates paired with longitudinal multiomics data enables mechanistic microbiome research.</title>
        <authorList>
            <person name="Poyet M."/>
            <person name="Groussin M."/>
            <person name="Gibbons S.M."/>
            <person name="Avila-Pacheco J."/>
            <person name="Jiang X."/>
            <person name="Kearney S.M."/>
            <person name="Perrotta A.R."/>
            <person name="Berdy B."/>
            <person name="Zhao S."/>
            <person name="Lieberman T.D."/>
            <person name="Swanson P.K."/>
            <person name="Smith M."/>
            <person name="Roesemann S."/>
            <person name="Alexander J.E."/>
            <person name="Rich S.A."/>
            <person name="Livny J."/>
            <person name="Vlamakis H."/>
            <person name="Clish C."/>
            <person name="Bullock K."/>
            <person name="Deik A."/>
            <person name="Scott J."/>
            <person name="Pierce K.A."/>
            <person name="Xavier R.J."/>
            <person name="Alm E.J."/>
        </authorList>
    </citation>
    <scope>NUCLEOTIDE SEQUENCE [LARGE SCALE GENOMIC DNA]</scope>
    <source>
        <strain evidence="1 2">BIOML-A7</strain>
    </source>
</reference>
<dbReference type="InterPro" id="IPR025049">
    <property type="entry name" value="Mfa-like_1"/>
</dbReference>
<dbReference type="CDD" id="cd13120">
    <property type="entry name" value="BF2867_like_N"/>
    <property type="match status" value="1"/>
</dbReference>
<evidence type="ECO:0000313" key="1">
    <source>
        <dbReference type="EMBL" id="KAB6426180.1"/>
    </source>
</evidence>
<gene>
    <name evidence="1" type="ORF">GAZ26_06060</name>
</gene>
<dbReference type="EMBL" id="WDCG01000004">
    <property type="protein sequence ID" value="KAB6426180.1"/>
    <property type="molecule type" value="Genomic_DNA"/>
</dbReference>
<proteinExistence type="predicted"/>
<comment type="caution">
    <text evidence="1">The sequence shown here is derived from an EMBL/GenBank/DDBJ whole genome shotgun (WGS) entry which is preliminary data.</text>
</comment>
<name>A0A7J5QWB8_9BACE</name>
<dbReference type="Proteomes" id="UP000471447">
    <property type="component" value="Unassembled WGS sequence"/>
</dbReference>
<dbReference type="CDD" id="cd13121">
    <property type="entry name" value="BF2867_like_C"/>
    <property type="match status" value="1"/>
</dbReference>
<protein>
    <submittedName>
        <fullName evidence="1">Fimbrillin family protein</fullName>
    </submittedName>
</protein>
<dbReference type="InterPro" id="IPR042278">
    <property type="entry name" value="Mfa-like_1_N"/>
</dbReference>
<dbReference type="RefSeq" id="WP_151936002.1">
    <property type="nucleotide sequence ID" value="NZ_JBDORN010000009.1"/>
</dbReference>
<accession>A0A7J5QWB8</accession>
<dbReference type="Gene3D" id="2.60.40.2630">
    <property type="match status" value="1"/>
</dbReference>